<dbReference type="Proteomes" id="UP000054498">
    <property type="component" value="Unassembled WGS sequence"/>
</dbReference>
<organism evidence="1 2">
    <name type="scientific">Monoraphidium neglectum</name>
    <dbReference type="NCBI Taxonomy" id="145388"/>
    <lineage>
        <taxon>Eukaryota</taxon>
        <taxon>Viridiplantae</taxon>
        <taxon>Chlorophyta</taxon>
        <taxon>core chlorophytes</taxon>
        <taxon>Chlorophyceae</taxon>
        <taxon>CS clade</taxon>
        <taxon>Sphaeropleales</taxon>
        <taxon>Selenastraceae</taxon>
        <taxon>Monoraphidium</taxon>
    </lineage>
</organism>
<feature type="non-terminal residue" evidence="1">
    <location>
        <position position="76"/>
    </location>
</feature>
<dbReference type="SUPFAM" id="SSF54631">
    <property type="entry name" value="CBS-domain pair"/>
    <property type="match status" value="1"/>
</dbReference>
<dbReference type="RefSeq" id="XP_013892016.1">
    <property type="nucleotide sequence ID" value="XM_014036562.1"/>
</dbReference>
<evidence type="ECO:0000313" key="1">
    <source>
        <dbReference type="EMBL" id="KIY92996.1"/>
    </source>
</evidence>
<gene>
    <name evidence="1" type="ORF">MNEG_14967</name>
</gene>
<reference evidence="1 2" key="1">
    <citation type="journal article" date="2013" name="BMC Genomics">
        <title>Reconstruction of the lipid metabolism for the microalga Monoraphidium neglectum from its genome sequence reveals characteristics suitable for biofuel production.</title>
        <authorList>
            <person name="Bogen C."/>
            <person name="Al-Dilaimi A."/>
            <person name="Albersmeier A."/>
            <person name="Wichmann J."/>
            <person name="Grundmann M."/>
            <person name="Rupp O."/>
            <person name="Lauersen K.J."/>
            <person name="Blifernez-Klassen O."/>
            <person name="Kalinowski J."/>
            <person name="Goesmann A."/>
            <person name="Mussgnug J.H."/>
            <person name="Kruse O."/>
        </authorList>
    </citation>
    <scope>NUCLEOTIDE SEQUENCE [LARGE SCALE GENOMIC DNA]</scope>
    <source>
        <strain evidence="1 2">SAG 48.87</strain>
    </source>
</reference>
<dbReference type="InterPro" id="IPR046342">
    <property type="entry name" value="CBS_dom_sf"/>
</dbReference>
<accession>A0A0D2LTG4</accession>
<dbReference type="EMBL" id="KK105130">
    <property type="protein sequence ID" value="KIY92996.1"/>
    <property type="molecule type" value="Genomic_DNA"/>
</dbReference>
<dbReference type="AlphaFoldDB" id="A0A0D2LTG4"/>
<dbReference type="Gene3D" id="3.90.1280.20">
    <property type="match status" value="1"/>
</dbReference>
<evidence type="ECO:0000313" key="2">
    <source>
        <dbReference type="Proteomes" id="UP000054498"/>
    </source>
</evidence>
<keyword evidence="2" id="KW-1185">Reference proteome</keyword>
<dbReference type="OrthoDB" id="418595at2759"/>
<sequence>MADKHAAALLVFDPAMIDQKDDVIHSASACVGILTERDYLHKVVLEGRSSFSTHVNEIMTPKSKARGARRGAMTSA</sequence>
<proteinExistence type="predicted"/>
<dbReference type="STRING" id="145388.A0A0D2LTG4"/>
<name>A0A0D2LTG4_9CHLO</name>
<protein>
    <submittedName>
        <fullName evidence="1">Uncharacterized protein</fullName>
    </submittedName>
</protein>
<dbReference type="GeneID" id="25732581"/>
<dbReference type="KEGG" id="mng:MNEG_14967"/>